<name>A0A0C3FB22_PILCF</name>
<evidence type="ECO:0000313" key="3">
    <source>
        <dbReference type="Proteomes" id="UP000054166"/>
    </source>
</evidence>
<evidence type="ECO:0000313" key="2">
    <source>
        <dbReference type="EMBL" id="KIM81865.1"/>
    </source>
</evidence>
<sequence>MLIVLATGITLGIFVWSYGSGPKKHTLKELEDTIRRNRLCPDDPPKVRLRKGRAKEKAQKEIETGEIDMTQSCCGYTNPPAFIVVIILNELYSQLTRRHMPLASGELWSASTQLPPDIPLTNAIPKVESATTTYPPEAGVPAAVASSGCKMTPEDSQGVHVELRDVDLEAALGKD</sequence>
<reference evidence="3" key="2">
    <citation type="submission" date="2015-01" db="EMBL/GenBank/DDBJ databases">
        <title>Evolutionary Origins and Diversification of the Mycorrhizal Mutualists.</title>
        <authorList>
            <consortium name="DOE Joint Genome Institute"/>
            <consortium name="Mycorrhizal Genomics Consortium"/>
            <person name="Kohler A."/>
            <person name="Kuo A."/>
            <person name="Nagy L.G."/>
            <person name="Floudas D."/>
            <person name="Copeland A."/>
            <person name="Barry K.W."/>
            <person name="Cichocki N."/>
            <person name="Veneault-Fourrey C."/>
            <person name="LaButti K."/>
            <person name="Lindquist E.A."/>
            <person name="Lipzen A."/>
            <person name="Lundell T."/>
            <person name="Morin E."/>
            <person name="Murat C."/>
            <person name="Riley R."/>
            <person name="Ohm R."/>
            <person name="Sun H."/>
            <person name="Tunlid A."/>
            <person name="Henrissat B."/>
            <person name="Grigoriev I.V."/>
            <person name="Hibbett D.S."/>
            <person name="Martin F."/>
        </authorList>
    </citation>
    <scope>NUCLEOTIDE SEQUENCE [LARGE SCALE GENOMIC DNA]</scope>
    <source>
        <strain evidence="3">F 1598</strain>
    </source>
</reference>
<gene>
    <name evidence="2" type="ORF">PILCRDRAFT_8516</name>
</gene>
<dbReference type="AlphaFoldDB" id="A0A0C3FB22"/>
<accession>A0A0C3FB22</accession>
<evidence type="ECO:0000256" key="1">
    <source>
        <dbReference type="SAM" id="MobiDB-lite"/>
    </source>
</evidence>
<protein>
    <submittedName>
        <fullName evidence="2">Uncharacterized protein</fullName>
    </submittedName>
</protein>
<feature type="region of interest" description="Disordered" evidence="1">
    <location>
        <begin position="39"/>
        <end position="61"/>
    </location>
</feature>
<reference evidence="2 3" key="1">
    <citation type="submission" date="2014-04" db="EMBL/GenBank/DDBJ databases">
        <authorList>
            <consortium name="DOE Joint Genome Institute"/>
            <person name="Kuo A."/>
            <person name="Tarkka M."/>
            <person name="Buscot F."/>
            <person name="Kohler A."/>
            <person name="Nagy L.G."/>
            <person name="Floudas D."/>
            <person name="Copeland A."/>
            <person name="Barry K.W."/>
            <person name="Cichocki N."/>
            <person name="Veneault-Fourrey C."/>
            <person name="LaButti K."/>
            <person name="Lindquist E.A."/>
            <person name="Lipzen A."/>
            <person name="Lundell T."/>
            <person name="Morin E."/>
            <person name="Murat C."/>
            <person name="Sun H."/>
            <person name="Tunlid A."/>
            <person name="Henrissat B."/>
            <person name="Grigoriev I.V."/>
            <person name="Hibbett D.S."/>
            <person name="Martin F."/>
            <person name="Nordberg H.P."/>
            <person name="Cantor M.N."/>
            <person name="Hua S.X."/>
        </authorList>
    </citation>
    <scope>NUCLEOTIDE SEQUENCE [LARGE SCALE GENOMIC DNA]</scope>
    <source>
        <strain evidence="2 3">F 1598</strain>
    </source>
</reference>
<dbReference type="InParanoid" id="A0A0C3FB22"/>
<organism evidence="2 3">
    <name type="scientific">Piloderma croceum (strain F 1598)</name>
    <dbReference type="NCBI Taxonomy" id="765440"/>
    <lineage>
        <taxon>Eukaryota</taxon>
        <taxon>Fungi</taxon>
        <taxon>Dikarya</taxon>
        <taxon>Basidiomycota</taxon>
        <taxon>Agaricomycotina</taxon>
        <taxon>Agaricomycetes</taxon>
        <taxon>Agaricomycetidae</taxon>
        <taxon>Atheliales</taxon>
        <taxon>Atheliaceae</taxon>
        <taxon>Piloderma</taxon>
    </lineage>
</organism>
<dbReference type="Proteomes" id="UP000054166">
    <property type="component" value="Unassembled WGS sequence"/>
</dbReference>
<proteinExistence type="predicted"/>
<keyword evidence="3" id="KW-1185">Reference proteome</keyword>
<dbReference type="EMBL" id="KN832997">
    <property type="protein sequence ID" value="KIM81865.1"/>
    <property type="molecule type" value="Genomic_DNA"/>
</dbReference>
<dbReference type="HOGENOM" id="CLU_1533150_0_0_1"/>